<comment type="caution">
    <text evidence="1">The sequence shown here is derived from an EMBL/GenBank/DDBJ whole genome shotgun (WGS) entry which is preliminary data.</text>
</comment>
<dbReference type="AlphaFoldDB" id="A0A4T2BUD0"/>
<dbReference type="EMBL" id="QYRT01000022">
    <property type="protein sequence ID" value="TIH34960.1"/>
    <property type="molecule type" value="Genomic_DNA"/>
</dbReference>
<dbReference type="Proteomes" id="UP000306192">
    <property type="component" value="Unassembled WGS sequence"/>
</dbReference>
<evidence type="ECO:0000313" key="1">
    <source>
        <dbReference type="EMBL" id="TIH34960.1"/>
    </source>
</evidence>
<accession>A0A4T2BUD0</accession>
<reference evidence="1 2" key="1">
    <citation type="journal article" date="2019" name="Microorganisms">
        <title>Systematic Affiliation and Genome Analysis of Subtercola vilae DB165(T) with Particular Emphasis on Cold Adaptation of an Isolate from a High-Altitude Cold Volcano Lake.</title>
        <authorList>
            <person name="Villalobos A.S."/>
            <person name="Wiese J."/>
            <person name="Imhoff J.F."/>
            <person name="Dorador C."/>
            <person name="Keller A."/>
            <person name="Hentschel U."/>
        </authorList>
    </citation>
    <scope>NUCLEOTIDE SEQUENCE [LARGE SCALE GENOMIC DNA]</scope>
    <source>
        <strain evidence="1 2">DB165</strain>
    </source>
</reference>
<evidence type="ECO:0000313" key="2">
    <source>
        <dbReference type="Proteomes" id="UP000306192"/>
    </source>
</evidence>
<protein>
    <submittedName>
        <fullName evidence="1">Uncharacterized protein</fullName>
    </submittedName>
</protein>
<gene>
    <name evidence="1" type="ORF">D4765_11745</name>
</gene>
<keyword evidence="2" id="KW-1185">Reference proteome</keyword>
<name>A0A4T2BUD0_9MICO</name>
<sequence>MRTRHAKQIRDGIIAARKDIWATGIHRNIDVPLTAKAYTRTRAATRRDALEALVALHNAGLVPRDQVRSMMGGIRGGHR</sequence>
<proteinExistence type="predicted"/>
<organism evidence="1 2">
    <name type="scientific">Subtercola vilae</name>
    <dbReference type="NCBI Taxonomy" id="2056433"/>
    <lineage>
        <taxon>Bacteria</taxon>
        <taxon>Bacillati</taxon>
        <taxon>Actinomycetota</taxon>
        <taxon>Actinomycetes</taxon>
        <taxon>Micrococcales</taxon>
        <taxon>Microbacteriaceae</taxon>
        <taxon>Subtercola</taxon>
    </lineage>
</organism>